<feature type="compositionally biased region" description="Basic residues" evidence="2">
    <location>
        <begin position="73"/>
        <end position="82"/>
    </location>
</feature>
<evidence type="ECO:0000313" key="5">
    <source>
        <dbReference type="Proteomes" id="UP000613401"/>
    </source>
</evidence>
<dbReference type="PANTHER" id="PTHR47784">
    <property type="entry name" value="STEROL UPTAKE CONTROL PROTEIN 2"/>
    <property type="match status" value="1"/>
</dbReference>
<dbReference type="AlphaFoldDB" id="A0A8H4CJ70"/>
<dbReference type="PROSITE" id="PS50048">
    <property type="entry name" value="ZN2_CY6_FUNGAL_2"/>
    <property type="match status" value="1"/>
</dbReference>
<keyword evidence="5" id="KW-1185">Reference proteome</keyword>
<dbReference type="GO" id="GO:0008270">
    <property type="term" value="F:zinc ion binding"/>
    <property type="evidence" value="ECO:0007669"/>
    <property type="project" value="InterPro"/>
</dbReference>
<dbReference type="PANTHER" id="PTHR47784:SF4">
    <property type="entry name" value="ZN(II)2CYS6 TRANSCRIPTION FACTOR (EUROFUNG)"/>
    <property type="match status" value="1"/>
</dbReference>
<evidence type="ECO:0000259" key="3">
    <source>
        <dbReference type="PROSITE" id="PS50048"/>
    </source>
</evidence>
<feature type="region of interest" description="Disordered" evidence="2">
    <location>
        <begin position="70"/>
        <end position="113"/>
    </location>
</feature>
<dbReference type="Pfam" id="PF00172">
    <property type="entry name" value="Zn_clus"/>
    <property type="match status" value="1"/>
</dbReference>
<dbReference type="InterPro" id="IPR001138">
    <property type="entry name" value="Zn2Cys6_DnaBD"/>
</dbReference>
<dbReference type="InterPro" id="IPR036864">
    <property type="entry name" value="Zn2-C6_fun-type_DNA-bd_sf"/>
</dbReference>
<comment type="caution">
    <text evidence="4">The sequence shown here is derived from an EMBL/GenBank/DDBJ whole genome shotgun (WGS) entry which is preliminary data.</text>
</comment>
<evidence type="ECO:0000256" key="2">
    <source>
        <dbReference type="SAM" id="MobiDB-lite"/>
    </source>
</evidence>
<proteinExistence type="predicted"/>
<gene>
    <name evidence="4" type="ORF">GCG54_00005711</name>
</gene>
<dbReference type="GO" id="GO:0001228">
    <property type="term" value="F:DNA-binding transcription activator activity, RNA polymerase II-specific"/>
    <property type="evidence" value="ECO:0007669"/>
    <property type="project" value="TreeGrafter"/>
</dbReference>
<organism evidence="4 5">
    <name type="scientific">Colletotrichum gloeosporioides</name>
    <name type="common">Anthracnose fungus</name>
    <name type="synonym">Glomerella cingulata</name>
    <dbReference type="NCBI Taxonomy" id="474922"/>
    <lineage>
        <taxon>Eukaryota</taxon>
        <taxon>Fungi</taxon>
        <taxon>Dikarya</taxon>
        <taxon>Ascomycota</taxon>
        <taxon>Pezizomycotina</taxon>
        <taxon>Sordariomycetes</taxon>
        <taxon>Hypocreomycetidae</taxon>
        <taxon>Glomerellales</taxon>
        <taxon>Glomerellaceae</taxon>
        <taxon>Colletotrichum</taxon>
        <taxon>Colletotrichum gloeosporioides species complex</taxon>
    </lineage>
</organism>
<reference evidence="4" key="1">
    <citation type="journal article" date="2020" name="Phytopathology">
        <title>Genome sequence and comparative analysis of Colletotrichum gloeosporioides isolated from Liriodendron leaves.</title>
        <authorList>
            <person name="Fu F.F."/>
            <person name="Hao Z."/>
            <person name="Wang P."/>
            <person name="Lu Y."/>
            <person name="Xue L.J."/>
            <person name="Wei G."/>
            <person name="Tian Y."/>
            <person name="Baishi H."/>
            <person name="Xu H."/>
            <person name="Shi J."/>
            <person name="Cheng T."/>
            <person name="Wang G."/>
            <person name="Yi Y."/>
            <person name="Chen J."/>
        </authorList>
    </citation>
    <scope>NUCLEOTIDE SEQUENCE</scope>
    <source>
        <strain evidence="4">Lc1</strain>
    </source>
</reference>
<name>A0A8H4CJ70_COLGL</name>
<feature type="region of interest" description="Disordered" evidence="2">
    <location>
        <begin position="1"/>
        <end position="40"/>
    </location>
</feature>
<dbReference type="SMART" id="SM00066">
    <property type="entry name" value="GAL4"/>
    <property type="match status" value="1"/>
</dbReference>
<dbReference type="Gene3D" id="4.10.240.10">
    <property type="entry name" value="Zn(2)-C6 fungal-type DNA-binding domain"/>
    <property type="match status" value="1"/>
</dbReference>
<protein>
    <recommendedName>
        <fullName evidence="3">Zn(2)-C6 fungal-type domain-containing protein</fullName>
    </recommendedName>
</protein>
<keyword evidence="1" id="KW-0539">Nucleus</keyword>
<accession>A0A8H4CJ70</accession>
<feature type="compositionally biased region" description="Polar residues" evidence="2">
    <location>
        <begin position="1"/>
        <end position="24"/>
    </location>
</feature>
<dbReference type="EMBL" id="WVTB01000047">
    <property type="protein sequence ID" value="KAF3804968.1"/>
    <property type="molecule type" value="Genomic_DNA"/>
</dbReference>
<dbReference type="SUPFAM" id="SSF57701">
    <property type="entry name" value="Zn2/Cys6 DNA-binding domain"/>
    <property type="match status" value="1"/>
</dbReference>
<dbReference type="GeneID" id="69012861"/>
<feature type="compositionally biased region" description="Low complexity" evidence="2">
    <location>
        <begin position="93"/>
        <end position="105"/>
    </location>
</feature>
<evidence type="ECO:0000313" key="4">
    <source>
        <dbReference type="EMBL" id="KAF3804968.1"/>
    </source>
</evidence>
<reference evidence="4" key="2">
    <citation type="submission" date="2020-03" db="EMBL/GenBank/DDBJ databases">
        <authorList>
            <person name="Fu F.-F."/>
            <person name="Chen J."/>
        </authorList>
    </citation>
    <scope>NUCLEOTIDE SEQUENCE</scope>
    <source>
        <strain evidence="4">Lc1</strain>
    </source>
</reference>
<dbReference type="PROSITE" id="PS00463">
    <property type="entry name" value="ZN2_CY6_FUNGAL_1"/>
    <property type="match status" value="1"/>
</dbReference>
<dbReference type="RefSeq" id="XP_045264127.1">
    <property type="nucleotide sequence ID" value="XM_045405729.1"/>
</dbReference>
<feature type="domain" description="Zn(2)-C6 fungal-type" evidence="3">
    <location>
        <begin position="37"/>
        <end position="67"/>
    </location>
</feature>
<sequence length="501" mass="55432">MGRETQTSTGQHDSSVAGTANTRTTETRRSHKKSRNGCTECKRRHIRCDERQPSCANCEVAERACVFPPPKVGKQRRKRGQQRHASQQHGRETTTTTSPTLPDPTEGSVNNIDDAEEHNTQTPLAIHQQNSHSELGPAVDQPTISLSLEHGDQASIADLEPTASHPPSDCHPGLIGVPNVASKTIFTPQHMILMHHAHTVPNFTGPNRSIVDIAIRHAVDSPYLLDEILAFTAFDMVHLYPGSAVCLRHLATELQTRALASFTLLTETVPKDDKATAVPRFLFSAILGRHVLADTLAHYRSDFHSFIDRLVECFNLNRGITSVTPPAKDYLYNSEIQPFLNVVLKAHKKIVSPGTECDPLTRLLDDSDLSETSMKACRHTIELLQWSFDLCRGLDEEEYPSAASSFSVKIEGSFVDMLRKHRPEALVILAYYGVLLHRCRSFWAFGSAGASMIRAIAGHLGSYWRGVLEWPLLVIETECNSEPVAEATTLGTLTMTSHVSQ</sequence>
<evidence type="ECO:0000256" key="1">
    <source>
        <dbReference type="ARBA" id="ARBA00023242"/>
    </source>
</evidence>
<dbReference type="InterPro" id="IPR053157">
    <property type="entry name" value="Sterol_Uptake_Regulator"/>
</dbReference>
<dbReference type="CDD" id="cd00067">
    <property type="entry name" value="GAL4"/>
    <property type="match status" value="1"/>
</dbReference>
<dbReference type="Proteomes" id="UP000613401">
    <property type="component" value="Unassembled WGS sequence"/>
</dbReference>